<dbReference type="SUPFAM" id="SSF53474">
    <property type="entry name" value="alpha/beta-Hydrolases"/>
    <property type="match status" value="1"/>
</dbReference>
<reference evidence="2 3" key="1">
    <citation type="journal article" date="2018" name="BMC Genomics">
        <title>Comparative genome analyses reveal sequence features reflecting distinct modes of host-adaptation between dicot and monocot powdery mildew.</title>
        <authorList>
            <person name="Wu Y."/>
            <person name="Ma X."/>
            <person name="Pan Z."/>
            <person name="Kale S.D."/>
            <person name="Song Y."/>
            <person name="King H."/>
            <person name="Zhang Q."/>
            <person name="Presley C."/>
            <person name="Deng X."/>
            <person name="Wei C.I."/>
            <person name="Xiao S."/>
        </authorList>
    </citation>
    <scope>NUCLEOTIDE SEQUENCE [LARGE SCALE GENOMIC DNA]</scope>
    <source>
        <strain evidence="2">UCSC1</strain>
    </source>
</reference>
<feature type="domain" description="AB hydrolase-1" evidence="1">
    <location>
        <begin position="134"/>
        <end position="368"/>
    </location>
</feature>
<dbReference type="GO" id="GO:0016740">
    <property type="term" value="F:transferase activity"/>
    <property type="evidence" value="ECO:0007669"/>
    <property type="project" value="UniProtKB-KW"/>
</dbReference>
<dbReference type="PANTHER" id="PTHR43433">
    <property type="entry name" value="HYDROLASE, ALPHA/BETA FOLD FAMILY PROTEIN"/>
    <property type="match status" value="1"/>
</dbReference>
<dbReference type="InterPro" id="IPR050471">
    <property type="entry name" value="AB_hydrolase"/>
</dbReference>
<gene>
    <name evidence="2" type="ORF">GcC1_068020</name>
</gene>
<dbReference type="Proteomes" id="UP000285405">
    <property type="component" value="Unassembled WGS sequence"/>
</dbReference>
<proteinExistence type="predicted"/>
<dbReference type="Pfam" id="PF00561">
    <property type="entry name" value="Abhydrolase_1"/>
    <property type="match status" value="1"/>
</dbReference>
<evidence type="ECO:0000313" key="3">
    <source>
        <dbReference type="Proteomes" id="UP000285405"/>
    </source>
</evidence>
<accession>A0A420IQN6</accession>
<dbReference type="InterPro" id="IPR000073">
    <property type="entry name" value="AB_hydrolase_1"/>
</dbReference>
<evidence type="ECO:0000259" key="1">
    <source>
        <dbReference type="Pfam" id="PF00561"/>
    </source>
</evidence>
<keyword evidence="2" id="KW-0808">Transferase</keyword>
<evidence type="ECO:0000313" key="2">
    <source>
        <dbReference type="EMBL" id="RKF76879.1"/>
    </source>
</evidence>
<dbReference type="OrthoDB" id="19657at2759"/>
<dbReference type="AlphaFoldDB" id="A0A420IQN6"/>
<dbReference type="InterPro" id="IPR029058">
    <property type="entry name" value="AB_hydrolase_fold"/>
</dbReference>
<protein>
    <submittedName>
        <fullName evidence="2">Putative glycylpeptide n-tetradecanoyltransferase protein</fullName>
    </submittedName>
</protein>
<name>A0A420IQN6_9PEZI</name>
<dbReference type="Gene3D" id="3.40.50.1820">
    <property type="entry name" value="alpha/beta hydrolase"/>
    <property type="match status" value="1"/>
</dbReference>
<comment type="caution">
    <text evidence="2">The sequence shown here is derived from an EMBL/GenBank/DDBJ whole genome shotgun (WGS) entry which is preliminary data.</text>
</comment>
<sequence length="387" mass="43803">MAQPRPSVKEILANPSYPDVVWKLIPSQSGKLPVAAGRGGPINIDWEMHGTGNIKLVVREHQTHFQRDLFGLLALDHGSGEHQGDFLSSFWRETTWQRQTLKFGHDEGHKYSCLIFDNRVVTFHLTPKVTIGILGIGKSDKPLMRYSTSEMARDALELLDHIGWTSDRQLHVVGVSLGGMIAQELAYLIPERICSLNLLSTAAFIQNTTTFIENMQTRIRMLIPKSLDRSLEDASRALFSEKWLSAPDCTNVPKAESPNVEFPPSGQYGKFSTNYERYAAHELRKRLDPNLFGRKGFILQLIAAGWHHKSPEQLKELGDKVGRERILVLHGTEDRMITVLHGQKLIEWLQPGTAIIKEGACHVIMLEEEKYHNDLIENMIEKCEGLK</sequence>
<organism evidence="2 3">
    <name type="scientific">Golovinomyces cichoracearum</name>
    <dbReference type="NCBI Taxonomy" id="62708"/>
    <lineage>
        <taxon>Eukaryota</taxon>
        <taxon>Fungi</taxon>
        <taxon>Dikarya</taxon>
        <taxon>Ascomycota</taxon>
        <taxon>Pezizomycotina</taxon>
        <taxon>Leotiomycetes</taxon>
        <taxon>Erysiphales</taxon>
        <taxon>Erysiphaceae</taxon>
        <taxon>Golovinomyces</taxon>
    </lineage>
</organism>
<dbReference type="PANTHER" id="PTHR43433:SF5">
    <property type="entry name" value="AB HYDROLASE-1 DOMAIN-CONTAINING PROTEIN"/>
    <property type="match status" value="1"/>
</dbReference>
<dbReference type="EMBL" id="MCBR01006849">
    <property type="protein sequence ID" value="RKF76879.1"/>
    <property type="molecule type" value="Genomic_DNA"/>
</dbReference>